<protein>
    <submittedName>
        <fullName evidence="1">Uncharacterized protein</fullName>
    </submittedName>
</protein>
<comment type="caution">
    <text evidence="1">The sequence shown here is derived from an EMBL/GenBank/DDBJ whole genome shotgun (WGS) entry which is preliminary data.</text>
</comment>
<reference evidence="1 2" key="1">
    <citation type="submission" date="2015-01" db="EMBL/GenBank/DDBJ databases">
        <title>Evolution of Trichinella species and genotypes.</title>
        <authorList>
            <person name="Korhonen P.K."/>
            <person name="Edoardo P."/>
            <person name="Giuseppe L.R."/>
            <person name="Gasser R.B."/>
        </authorList>
    </citation>
    <scope>NUCLEOTIDE SEQUENCE [LARGE SCALE GENOMIC DNA]</scope>
    <source>
        <strain evidence="1">ISS3</strain>
    </source>
</reference>
<name>A0A0V1BUF3_TRISP</name>
<dbReference type="Proteomes" id="UP000054776">
    <property type="component" value="Unassembled WGS sequence"/>
</dbReference>
<dbReference type="EMBL" id="JYDH01000011">
    <property type="protein sequence ID" value="KRY40821.1"/>
    <property type="molecule type" value="Genomic_DNA"/>
</dbReference>
<evidence type="ECO:0000313" key="1">
    <source>
        <dbReference type="EMBL" id="KRY40821.1"/>
    </source>
</evidence>
<evidence type="ECO:0000313" key="2">
    <source>
        <dbReference type="Proteomes" id="UP000054776"/>
    </source>
</evidence>
<accession>A0A0V1BUF3</accession>
<dbReference type="OrthoDB" id="10064102at2759"/>
<dbReference type="AlphaFoldDB" id="A0A0V1BUF3"/>
<organism evidence="1 2">
    <name type="scientific">Trichinella spiralis</name>
    <name type="common">Trichina worm</name>
    <dbReference type="NCBI Taxonomy" id="6334"/>
    <lineage>
        <taxon>Eukaryota</taxon>
        <taxon>Metazoa</taxon>
        <taxon>Ecdysozoa</taxon>
        <taxon>Nematoda</taxon>
        <taxon>Enoplea</taxon>
        <taxon>Dorylaimia</taxon>
        <taxon>Trichinellida</taxon>
        <taxon>Trichinellidae</taxon>
        <taxon>Trichinella</taxon>
    </lineage>
</organism>
<dbReference type="InParanoid" id="A0A0V1BUF3"/>
<keyword evidence="2" id="KW-1185">Reference proteome</keyword>
<proteinExistence type="predicted"/>
<sequence>MTRSNAPGEDRTHNLRISLADQALPYKYDALTDCATGAAFHVISISIPTLYSHHQIRYFMLKHYASSSFVEQFFDYWLFRLLLRFPNYQKHSCQGVLARCL</sequence>
<gene>
    <name evidence="1" type="ORF">T01_3257</name>
</gene>